<reference evidence="12 14" key="1">
    <citation type="journal article" date="2018" name="Front. Microbiol.">
        <title>Genome-Based Analysis Reveals the Taxonomy and Diversity of the Family Idiomarinaceae.</title>
        <authorList>
            <person name="Liu Y."/>
            <person name="Lai Q."/>
            <person name="Shao Z."/>
        </authorList>
    </citation>
    <scope>NUCLEOTIDE SEQUENCE [LARGE SCALE GENOMIC DNA]</scope>
    <source>
        <strain evidence="12 14">CF12-14</strain>
    </source>
</reference>
<dbReference type="InterPro" id="IPR029151">
    <property type="entry name" value="Sensor-like_sf"/>
</dbReference>
<dbReference type="InterPro" id="IPR004089">
    <property type="entry name" value="MCPsignal_dom"/>
</dbReference>
<dbReference type="Gene3D" id="1.10.287.950">
    <property type="entry name" value="Methyl-accepting chemotaxis protein"/>
    <property type="match status" value="1"/>
</dbReference>
<dbReference type="InterPro" id="IPR003660">
    <property type="entry name" value="HAMP_dom"/>
</dbReference>
<dbReference type="AlphaFoldDB" id="A0A327X289"/>
<organism evidence="11 13">
    <name type="scientific">Aliidiomarina maris</name>
    <dbReference type="NCBI Taxonomy" id="531312"/>
    <lineage>
        <taxon>Bacteria</taxon>
        <taxon>Pseudomonadati</taxon>
        <taxon>Pseudomonadota</taxon>
        <taxon>Gammaproteobacteria</taxon>
        <taxon>Alteromonadales</taxon>
        <taxon>Idiomarinaceae</taxon>
        <taxon>Aliidiomarina</taxon>
    </lineage>
</organism>
<dbReference type="Proteomes" id="UP000287865">
    <property type="component" value="Unassembled WGS sequence"/>
</dbReference>
<evidence type="ECO:0000313" key="13">
    <source>
        <dbReference type="Proteomes" id="UP000249203"/>
    </source>
</evidence>
<accession>A0A327X289</accession>
<dbReference type="EMBL" id="QLMD01000003">
    <property type="protein sequence ID" value="RAJ99013.1"/>
    <property type="molecule type" value="Genomic_DNA"/>
</dbReference>
<dbReference type="PROSITE" id="PS50111">
    <property type="entry name" value="CHEMOTAXIS_TRANSDUC_2"/>
    <property type="match status" value="1"/>
</dbReference>
<comment type="similarity">
    <text evidence="6">Belongs to the methyl-accepting chemotaxis (MCP) protein family.</text>
</comment>
<evidence type="ECO:0000256" key="7">
    <source>
        <dbReference type="PROSITE-ProRule" id="PRU00284"/>
    </source>
</evidence>
<dbReference type="CDD" id="cd06225">
    <property type="entry name" value="HAMP"/>
    <property type="match status" value="1"/>
</dbReference>
<evidence type="ECO:0000256" key="1">
    <source>
        <dbReference type="ARBA" id="ARBA00004141"/>
    </source>
</evidence>
<evidence type="ECO:0000256" key="2">
    <source>
        <dbReference type="ARBA" id="ARBA00022692"/>
    </source>
</evidence>
<gene>
    <name evidence="11" type="ORF">B0I24_1034</name>
    <name evidence="12" type="ORF">CWE07_04225</name>
</gene>
<proteinExistence type="inferred from homology"/>
<dbReference type="GO" id="GO:0006935">
    <property type="term" value="P:chemotaxis"/>
    <property type="evidence" value="ECO:0007669"/>
    <property type="project" value="UniProtKB-ARBA"/>
</dbReference>
<evidence type="ECO:0000256" key="8">
    <source>
        <dbReference type="SAM" id="Phobius"/>
    </source>
</evidence>
<name>A0A327X289_9GAMM</name>
<dbReference type="Pfam" id="PF00015">
    <property type="entry name" value="MCPsignal"/>
    <property type="match status" value="1"/>
</dbReference>
<dbReference type="SUPFAM" id="SSF58104">
    <property type="entry name" value="Methyl-accepting chemotaxis protein (MCP) signaling domain"/>
    <property type="match status" value="1"/>
</dbReference>
<evidence type="ECO:0000256" key="3">
    <source>
        <dbReference type="ARBA" id="ARBA00022989"/>
    </source>
</evidence>
<evidence type="ECO:0000256" key="5">
    <source>
        <dbReference type="ARBA" id="ARBA00023224"/>
    </source>
</evidence>
<comment type="caution">
    <text evidence="11">The sequence shown here is derived from an EMBL/GenBank/DDBJ whole genome shotgun (WGS) entry which is preliminary data.</text>
</comment>
<dbReference type="SMART" id="SM00304">
    <property type="entry name" value="HAMP"/>
    <property type="match status" value="2"/>
</dbReference>
<evidence type="ECO:0000313" key="12">
    <source>
        <dbReference type="EMBL" id="RUO27821.1"/>
    </source>
</evidence>
<keyword evidence="2 8" id="KW-0812">Transmembrane</keyword>
<keyword evidence="5 7" id="KW-0807">Transducer</keyword>
<dbReference type="SUPFAM" id="SSF103190">
    <property type="entry name" value="Sensory domain-like"/>
    <property type="match status" value="1"/>
</dbReference>
<dbReference type="Proteomes" id="UP000249203">
    <property type="component" value="Unassembled WGS sequence"/>
</dbReference>
<evidence type="ECO:0000313" key="14">
    <source>
        <dbReference type="Proteomes" id="UP000287865"/>
    </source>
</evidence>
<keyword evidence="4 8" id="KW-0472">Membrane</keyword>
<dbReference type="Pfam" id="PF00672">
    <property type="entry name" value="HAMP"/>
    <property type="match status" value="1"/>
</dbReference>
<dbReference type="GO" id="GO:0016020">
    <property type="term" value="C:membrane"/>
    <property type="evidence" value="ECO:0007669"/>
    <property type="project" value="UniProtKB-SubCell"/>
</dbReference>
<evidence type="ECO:0000259" key="10">
    <source>
        <dbReference type="PROSITE" id="PS50885"/>
    </source>
</evidence>
<dbReference type="SMART" id="SM00283">
    <property type="entry name" value="MA"/>
    <property type="match status" value="1"/>
</dbReference>
<evidence type="ECO:0000256" key="4">
    <source>
        <dbReference type="ARBA" id="ARBA00023136"/>
    </source>
</evidence>
<dbReference type="PANTHER" id="PTHR32089:SF119">
    <property type="entry name" value="METHYL-ACCEPTING CHEMOTAXIS PROTEIN CTPL"/>
    <property type="match status" value="1"/>
</dbReference>
<feature type="transmembrane region" description="Helical" evidence="8">
    <location>
        <begin position="7"/>
        <end position="28"/>
    </location>
</feature>
<protein>
    <submittedName>
        <fullName evidence="11">Methyl-accepting chemotaxis protein</fullName>
    </submittedName>
</protein>
<dbReference type="Pfam" id="PF17201">
    <property type="entry name" value="Cache_3-Cache_2"/>
    <property type="match status" value="1"/>
</dbReference>
<feature type="domain" description="HAMP" evidence="10">
    <location>
        <begin position="308"/>
        <end position="362"/>
    </location>
</feature>
<sequence length="598" mass="64812">MTILKRVGIWLCGSIAALAVIGIAFTTLQVRQDIHRVVDEEVKRTHATVRDMLNITDRLMRDQVERSLATLNHLIDSQGGLSVGSMVNVGQHQLSDLVLAGRGLANSTALVDTHAQLQEGTATVFSRHGDQFTRITSNVVNAQGQRAIGTQLDASTSAYQSVMRGETYVGQVNILGRSFITAYEPILEGGEVIGILYVGYPADFDELAAYISQARIFENGFVALRDDRGVVRMRSGHTDSQTVENLLADPDGWDITSTPFSRWNYTILSGVNQQDIARMIGAEAIKSGLTILGLGVLIAALVLWLMQRVVMTRVHTMNAMIRAIVEEEGDLTQRVEVQNNDELGSMGRQFNLLLERVRLTIAAVADLSQRSSQESERLKQIAQLSDSLAGEQAEEVESIAAAVHQMAATARSVADSTSAAESSALEISQQVDAMQTMIERLQTQQQGFMAASERAHDELNTLTKASDDIAKVMEVIHAVAEQTNLLALNAAIEAARAGEAGRGFAVVADEVRSLASRTQQSTQDIAALLQRLQDGVEAVGRVIIEQAEQSKKSHDAVEQVSGMGDKVSQAVQNITSQNAQVRVPLRSSTLFLVTSVNV</sequence>
<dbReference type="GO" id="GO:0007165">
    <property type="term" value="P:signal transduction"/>
    <property type="evidence" value="ECO:0007669"/>
    <property type="project" value="UniProtKB-KW"/>
</dbReference>
<dbReference type="InterPro" id="IPR033462">
    <property type="entry name" value="Cache_3-Cache_2"/>
</dbReference>
<comment type="subcellular location">
    <subcellularLocation>
        <location evidence="1">Membrane</location>
        <topology evidence="1">Multi-pass membrane protein</topology>
    </subcellularLocation>
</comment>
<evidence type="ECO:0000256" key="6">
    <source>
        <dbReference type="ARBA" id="ARBA00029447"/>
    </source>
</evidence>
<evidence type="ECO:0000259" key="9">
    <source>
        <dbReference type="PROSITE" id="PS50111"/>
    </source>
</evidence>
<evidence type="ECO:0000313" key="11">
    <source>
        <dbReference type="EMBL" id="RAJ99013.1"/>
    </source>
</evidence>
<dbReference type="PANTHER" id="PTHR32089">
    <property type="entry name" value="METHYL-ACCEPTING CHEMOTAXIS PROTEIN MCPB"/>
    <property type="match status" value="1"/>
</dbReference>
<dbReference type="EMBL" id="PIPK01000002">
    <property type="protein sequence ID" value="RUO27821.1"/>
    <property type="molecule type" value="Genomic_DNA"/>
</dbReference>
<keyword evidence="3 8" id="KW-1133">Transmembrane helix</keyword>
<feature type="transmembrane region" description="Helical" evidence="8">
    <location>
        <begin position="288"/>
        <end position="306"/>
    </location>
</feature>
<dbReference type="PROSITE" id="PS50885">
    <property type="entry name" value="HAMP"/>
    <property type="match status" value="1"/>
</dbReference>
<dbReference type="RefSeq" id="WP_111568640.1">
    <property type="nucleotide sequence ID" value="NZ_PIPK01000002.1"/>
</dbReference>
<dbReference type="OrthoDB" id="9763018at2"/>
<feature type="domain" description="Methyl-accepting transducer" evidence="9">
    <location>
        <begin position="367"/>
        <end position="581"/>
    </location>
</feature>
<keyword evidence="14" id="KW-1185">Reference proteome</keyword>
<reference evidence="11 13" key="2">
    <citation type="submission" date="2018-06" db="EMBL/GenBank/DDBJ databases">
        <title>Genomic Encyclopedia of Type Strains, Phase III (KMG-III): the genomes of soil and plant-associated and newly described type strains.</title>
        <authorList>
            <person name="Whitman W."/>
        </authorList>
    </citation>
    <scope>NUCLEOTIDE SEQUENCE [LARGE SCALE GENOMIC DNA]</scope>
    <source>
        <strain evidence="11 13">CGMCC 1.15366</strain>
    </source>
</reference>